<dbReference type="Gene3D" id="2.60.120.260">
    <property type="entry name" value="Galactose-binding domain-like"/>
    <property type="match status" value="2"/>
</dbReference>
<dbReference type="Gene3D" id="3.20.20.80">
    <property type="entry name" value="Glycosidases"/>
    <property type="match status" value="1"/>
</dbReference>
<evidence type="ECO:0000259" key="8">
    <source>
        <dbReference type="Pfam" id="PF21317"/>
    </source>
</evidence>
<evidence type="ECO:0000256" key="2">
    <source>
        <dbReference type="ARBA" id="ARBA00022801"/>
    </source>
</evidence>
<dbReference type="Pfam" id="PF01301">
    <property type="entry name" value="Glyco_hydro_35"/>
    <property type="match status" value="1"/>
</dbReference>
<dbReference type="SUPFAM" id="SSF51445">
    <property type="entry name" value="(Trans)glycosidases"/>
    <property type="match status" value="1"/>
</dbReference>
<dbReference type="InterPro" id="IPR031330">
    <property type="entry name" value="Gly_Hdrlase_35_cat"/>
</dbReference>
<dbReference type="RefSeq" id="WP_258812712.1">
    <property type="nucleotide sequence ID" value="NZ_JANUGU010000005.1"/>
</dbReference>
<dbReference type="PIRSF" id="PIRSF006336">
    <property type="entry name" value="B-gal"/>
    <property type="match status" value="1"/>
</dbReference>
<evidence type="ECO:0000256" key="4">
    <source>
        <dbReference type="RuleBase" id="RU000675"/>
    </source>
</evidence>
<feature type="chain" id="PRO_5047332867" description="Beta-galactosidase" evidence="6">
    <location>
        <begin position="29"/>
        <end position="621"/>
    </location>
</feature>
<dbReference type="PROSITE" id="PS01182">
    <property type="entry name" value="GLYCOSYL_HYDROL_F35"/>
    <property type="match status" value="1"/>
</dbReference>
<keyword evidence="3 4" id="KW-0326">Glycosidase</keyword>
<accession>A0ABT2D003</accession>
<dbReference type="PROSITE" id="PS51318">
    <property type="entry name" value="TAT"/>
    <property type="match status" value="1"/>
</dbReference>
<comment type="similarity">
    <text evidence="1 5">Belongs to the glycosyl hydrolase 35 family.</text>
</comment>
<dbReference type="Pfam" id="PF21317">
    <property type="entry name" value="BetaGal_ABD_1"/>
    <property type="match status" value="1"/>
</dbReference>
<gene>
    <name evidence="10" type="ORF">NX778_15740</name>
</gene>
<feature type="domain" description="Beta-galactosidase 1-like first all-beta" evidence="8">
    <location>
        <begin position="404"/>
        <end position="515"/>
    </location>
</feature>
<feature type="domain" description="Beta-galactosidase galactose-binding" evidence="9">
    <location>
        <begin position="537"/>
        <end position="592"/>
    </location>
</feature>
<evidence type="ECO:0000313" key="11">
    <source>
        <dbReference type="Proteomes" id="UP001204621"/>
    </source>
</evidence>
<feature type="signal peptide" evidence="6">
    <location>
        <begin position="1"/>
        <end position="28"/>
    </location>
</feature>
<keyword evidence="6" id="KW-0732">Signal</keyword>
<dbReference type="InterPro" id="IPR017853">
    <property type="entry name" value="GH"/>
</dbReference>
<dbReference type="PANTHER" id="PTHR23421">
    <property type="entry name" value="BETA-GALACTOSIDASE RELATED"/>
    <property type="match status" value="1"/>
</dbReference>
<dbReference type="EC" id="3.2.1.23" evidence="4"/>
<evidence type="ECO:0000256" key="3">
    <source>
        <dbReference type="ARBA" id="ARBA00023295"/>
    </source>
</evidence>
<feature type="domain" description="Glycoside hydrolase 35 catalytic" evidence="7">
    <location>
        <begin position="49"/>
        <end position="359"/>
    </location>
</feature>
<protein>
    <recommendedName>
        <fullName evidence="4">Beta-galactosidase</fullName>
        <ecNumber evidence="4">3.2.1.23</ecNumber>
    </recommendedName>
</protein>
<evidence type="ECO:0000256" key="1">
    <source>
        <dbReference type="ARBA" id="ARBA00009809"/>
    </source>
</evidence>
<dbReference type="SUPFAM" id="SSF49785">
    <property type="entry name" value="Galactose-binding domain-like"/>
    <property type="match status" value="1"/>
</dbReference>
<evidence type="ECO:0000259" key="7">
    <source>
        <dbReference type="Pfam" id="PF01301"/>
    </source>
</evidence>
<evidence type="ECO:0000256" key="5">
    <source>
        <dbReference type="RuleBase" id="RU003679"/>
    </source>
</evidence>
<organism evidence="10 11">
    <name type="scientific">Massilia terrae</name>
    <dbReference type="NCBI Taxonomy" id="1811224"/>
    <lineage>
        <taxon>Bacteria</taxon>
        <taxon>Pseudomonadati</taxon>
        <taxon>Pseudomonadota</taxon>
        <taxon>Betaproteobacteria</taxon>
        <taxon>Burkholderiales</taxon>
        <taxon>Oxalobacteraceae</taxon>
        <taxon>Telluria group</taxon>
        <taxon>Massilia</taxon>
    </lineage>
</organism>
<sequence length="621" mass="67583">MKAITRRDALAACIAVLGAGIGLPAASAASAGGRGQRFAFADPSVPEGFLLDGKPYQIRSGELHPARIPRSHWLQRIRMAKAMGMNTIAIYVMWNHHEVRPGEFDFSTGNRDLVHFIKLCAREGLHVYLRPGPYVCAEWDLGGLPAWLLRHPDVRLRDANDSIYMEAARRYIERLAQLVRPLMFDRGGPVIMVQVENEYASFGADANYLPAIRKIWEDAGIAGPFSISDGLQQIQKAQTYLPGAALGLDGDTDFAAARKVTGGAPVWVGEGYPGWLTHWGEKFATGDYRDTLRMLMRERVSFNLYVIHGGTNFGWSAGANAKGDGSNFEPSITSYDYGAPINERGAPTAQYHDLRRMIQDALGKPLPAIPAPPPTLSFEPVKTTPTGSVWNALPAAIATERPQPMELLSGQTTGVILYRSSLAPDQAGKLRIDGLHDEALVLVDGQRLGSLSRVAAAKMPDSLALPPAAAARRLDILVFPYGRVNYGKYMSDRKGIVGKVTLEGREILNWDAFGLPLDAANLGQIRAAKPGQDGLLHSASFTISKPADTFLDMSAWGLGLVWVNGQLLGRHSSLGPQTRLYCPGEWLRAGENHIVVFDMYAKPGLTIAGVSESDTEKYSKT</sequence>
<name>A0ABT2D003_9BURK</name>
<dbReference type="InterPro" id="IPR048913">
    <property type="entry name" value="BetaGal_gal-bd"/>
</dbReference>
<keyword evidence="2 4" id="KW-0378">Hydrolase</keyword>
<dbReference type="Pfam" id="PF21467">
    <property type="entry name" value="BetaGal_gal-bd"/>
    <property type="match status" value="1"/>
</dbReference>
<dbReference type="InterPro" id="IPR001944">
    <property type="entry name" value="Glycoside_Hdrlase_35"/>
</dbReference>
<evidence type="ECO:0000256" key="6">
    <source>
        <dbReference type="SAM" id="SignalP"/>
    </source>
</evidence>
<keyword evidence="11" id="KW-1185">Reference proteome</keyword>
<dbReference type="Proteomes" id="UP001204621">
    <property type="component" value="Unassembled WGS sequence"/>
</dbReference>
<dbReference type="InterPro" id="IPR048912">
    <property type="entry name" value="BetaGal1-like_ABD1"/>
</dbReference>
<comment type="caution">
    <text evidence="10">The sequence shown here is derived from an EMBL/GenBank/DDBJ whole genome shotgun (WGS) entry which is preliminary data.</text>
</comment>
<comment type="catalytic activity">
    <reaction evidence="4">
        <text>Hydrolysis of terminal non-reducing beta-D-galactose residues in beta-D-galactosides.</text>
        <dbReference type="EC" id="3.2.1.23"/>
    </reaction>
</comment>
<dbReference type="InterPro" id="IPR006311">
    <property type="entry name" value="TAT_signal"/>
</dbReference>
<reference evidence="10 11" key="1">
    <citation type="submission" date="2022-08" db="EMBL/GenBank/DDBJ databases">
        <title>Reclassification of Massilia species as members of the genera Telluria, Duganella, Pseudoduganella, Mokoshia gen. nov. and Zemynaea gen. nov. using orthogonal and non-orthogonal genome-based approaches.</title>
        <authorList>
            <person name="Bowman J.P."/>
        </authorList>
    </citation>
    <scope>NUCLEOTIDE SEQUENCE [LARGE SCALE GENOMIC DNA]</scope>
    <source>
        <strain evidence="10 11">JCM 31606</strain>
    </source>
</reference>
<dbReference type="InterPro" id="IPR026283">
    <property type="entry name" value="B-gal_1-like"/>
</dbReference>
<evidence type="ECO:0000259" key="9">
    <source>
        <dbReference type="Pfam" id="PF21467"/>
    </source>
</evidence>
<dbReference type="InterPro" id="IPR019801">
    <property type="entry name" value="Glyco_hydro_35_CS"/>
</dbReference>
<dbReference type="InterPro" id="IPR008979">
    <property type="entry name" value="Galactose-bd-like_sf"/>
</dbReference>
<evidence type="ECO:0000313" key="10">
    <source>
        <dbReference type="EMBL" id="MCS0659522.1"/>
    </source>
</evidence>
<dbReference type="EMBL" id="JANUGU010000005">
    <property type="protein sequence ID" value="MCS0659522.1"/>
    <property type="molecule type" value="Genomic_DNA"/>
</dbReference>
<dbReference type="PRINTS" id="PR00742">
    <property type="entry name" value="GLHYDRLASE35"/>
</dbReference>
<proteinExistence type="inferred from homology"/>